<dbReference type="Proteomes" id="UP001595993">
    <property type="component" value="Unassembled WGS sequence"/>
</dbReference>
<evidence type="ECO:0000256" key="1">
    <source>
        <dbReference type="SAM" id="MobiDB-lite"/>
    </source>
</evidence>
<comment type="caution">
    <text evidence="2">The sequence shown here is derived from an EMBL/GenBank/DDBJ whole genome shotgun (WGS) entry which is preliminary data.</text>
</comment>
<name>A0ABV9G2F1_9ACTN</name>
<evidence type="ECO:0000313" key="2">
    <source>
        <dbReference type="EMBL" id="MFC4607354.1"/>
    </source>
</evidence>
<dbReference type="RefSeq" id="WP_381192297.1">
    <property type="nucleotide sequence ID" value="NZ_JBHSFE010000007.1"/>
</dbReference>
<feature type="region of interest" description="Disordered" evidence="1">
    <location>
        <begin position="87"/>
        <end position="108"/>
    </location>
</feature>
<reference evidence="3" key="1">
    <citation type="journal article" date="2019" name="Int. J. Syst. Evol. Microbiol.">
        <title>The Global Catalogue of Microorganisms (GCM) 10K type strain sequencing project: providing services to taxonomists for standard genome sequencing and annotation.</title>
        <authorList>
            <consortium name="The Broad Institute Genomics Platform"/>
            <consortium name="The Broad Institute Genome Sequencing Center for Infectious Disease"/>
            <person name="Wu L."/>
            <person name="Ma J."/>
        </authorList>
    </citation>
    <scope>NUCLEOTIDE SEQUENCE [LARGE SCALE GENOMIC DNA]</scope>
    <source>
        <strain evidence="3">CGMCC 4.7139</strain>
    </source>
</reference>
<accession>A0ABV9G2F1</accession>
<sequence length="108" mass="11642">MDGSAAASVVYETLAAIFAPTLPGTGAIMSPPGGRAVVPTRSFDVRHSRSVSTPVPLPEAVRALVFGRPRDIQRLIRGLRTYFDVTDEGHRDIGSGEEERELRIDPKG</sequence>
<protein>
    <submittedName>
        <fullName evidence="2">Uncharacterized protein</fullName>
    </submittedName>
</protein>
<keyword evidence="3" id="KW-1185">Reference proteome</keyword>
<dbReference type="EMBL" id="JBHSFE010000007">
    <property type="protein sequence ID" value="MFC4607354.1"/>
    <property type="molecule type" value="Genomic_DNA"/>
</dbReference>
<organism evidence="2 3">
    <name type="scientific">Streptomyces maoxianensis</name>
    <dbReference type="NCBI Taxonomy" id="1459942"/>
    <lineage>
        <taxon>Bacteria</taxon>
        <taxon>Bacillati</taxon>
        <taxon>Actinomycetota</taxon>
        <taxon>Actinomycetes</taxon>
        <taxon>Kitasatosporales</taxon>
        <taxon>Streptomycetaceae</taxon>
        <taxon>Streptomyces</taxon>
    </lineage>
</organism>
<gene>
    <name evidence="2" type="ORF">ACFO9E_05940</name>
</gene>
<evidence type="ECO:0000313" key="3">
    <source>
        <dbReference type="Proteomes" id="UP001595993"/>
    </source>
</evidence>
<proteinExistence type="predicted"/>